<dbReference type="GO" id="GO:0042158">
    <property type="term" value="P:lipoprotein biosynthetic process"/>
    <property type="evidence" value="ECO:0007669"/>
    <property type="project" value="UniProtKB-UniRule"/>
</dbReference>
<evidence type="ECO:0000256" key="4">
    <source>
        <dbReference type="ARBA" id="ARBA00022692"/>
    </source>
</evidence>
<dbReference type="GO" id="GO:0008961">
    <property type="term" value="F:phosphatidylglycerol-prolipoprotein diacylglyceryl transferase activity"/>
    <property type="evidence" value="ECO:0007669"/>
    <property type="project" value="UniProtKB-UniRule"/>
</dbReference>
<dbReference type="HAMAP" id="MF_01147">
    <property type="entry name" value="Lgt"/>
    <property type="match status" value="1"/>
</dbReference>
<feature type="transmembrane region" description="Helical" evidence="7">
    <location>
        <begin position="101"/>
        <end position="124"/>
    </location>
</feature>
<proteinExistence type="inferred from homology"/>
<dbReference type="EMBL" id="QLLR01000024">
    <property type="protein sequence ID" value="RAJ26173.1"/>
    <property type="molecule type" value="Genomic_DNA"/>
</dbReference>
<dbReference type="PANTHER" id="PTHR30589:SF0">
    <property type="entry name" value="PHOSPHATIDYLGLYCEROL--PROLIPOPROTEIN DIACYLGLYCERYL TRANSFERASE"/>
    <property type="match status" value="1"/>
</dbReference>
<dbReference type="Proteomes" id="UP000249754">
    <property type="component" value="Unassembled WGS sequence"/>
</dbReference>
<comment type="caution">
    <text evidence="8">The sequence shown here is derived from an EMBL/GenBank/DDBJ whole genome shotgun (WGS) entry which is preliminary data.</text>
</comment>
<evidence type="ECO:0000313" key="9">
    <source>
        <dbReference type="Proteomes" id="UP000249754"/>
    </source>
</evidence>
<evidence type="ECO:0000256" key="6">
    <source>
        <dbReference type="ARBA" id="ARBA00023136"/>
    </source>
</evidence>
<comment type="pathway">
    <text evidence="7">Protein modification; lipoprotein biosynthesis (diacylglyceryl transfer).</text>
</comment>
<evidence type="ECO:0000256" key="1">
    <source>
        <dbReference type="ARBA" id="ARBA00007150"/>
    </source>
</evidence>
<feature type="transmembrane region" description="Helical" evidence="7">
    <location>
        <begin position="209"/>
        <end position="227"/>
    </location>
</feature>
<gene>
    <name evidence="7" type="primary">lgt</name>
    <name evidence="8" type="ORF">LY11_03879</name>
</gene>
<dbReference type="STRING" id="188932.AY601_3517"/>
<dbReference type="EC" id="2.5.1.145" evidence="7"/>
<dbReference type="AlphaFoldDB" id="A0A327SES2"/>
<feature type="binding site" evidence="7">
    <location>
        <position position="150"/>
    </location>
    <ligand>
        <name>a 1,2-diacyl-sn-glycero-3-phospho-(1'-sn-glycerol)</name>
        <dbReference type="ChEBI" id="CHEBI:64716"/>
    </ligand>
</feature>
<evidence type="ECO:0000313" key="8">
    <source>
        <dbReference type="EMBL" id="RAJ26173.1"/>
    </source>
</evidence>
<comment type="similarity">
    <text evidence="1 7">Belongs to the Lgt family.</text>
</comment>
<keyword evidence="8" id="KW-0449">Lipoprotein</keyword>
<comment type="catalytic activity">
    <reaction evidence="7">
        <text>L-cysteinyl-[prolipoprotein] + a 1,2-diacyl-sn-glycero-3-phospho-(1'-sn-glycerol) = an S-1,2-diacyl-sn-glyceryl-L-cysteinyl-[prolipoprotein] + sn-glycerol 1-phosphate + H(+)</text>
        <dbReference type="Rhea" id="RHEA:56712"/>
        <dbReference type="Rhea" id="RHEA-COMP:14679"/>
        <dbReference type="Rhea" id="RHEA-COMP:14680"/>
        <dbReference type="ChEBI" id="CHEBI:15378"/>
        <dbReference type="ChEBI" id="CHEBI:29950"/>
        <dbReference type="ChEBI" id="CHEBI:57685"/>
        <dbReference type="ChEBI" id="CHEBI:64716"/>
        <dbReference type="ChEBI" id="CHEBI:140658"/>
        <dbReference type="EC" id="2.5.1.145"/>
    </reaction>
</comment>
<evidence type="ECO:0000256" key="3">
    <source>
        <dbReference type="ARBA" id="ARBA00022679"/>
    </source>
</evidence>
<dbReference type="NCBIfam" id="TIGR00544">
    <property type="entry name" value="lgt"/>
    <property type="match status" value="1"/>
</dbReference>
<accession>A0A327SES2</accession>
<keyword evidence="6 7" id="KW-0472">Membrane</keyword>
<feature type="transmembrane region" description="Helical" evidence="7">
    <location>
        <begin position="60"/>
        <end position="81"/>
    </location>
</feature>
<protein>
    <recommendedName>
        <fullName evidence="7">Phosphatidylglycerol--prolipoprotein diacylglyceryl transferase</fullName>
        <ecNumber evidence="7">2.5.1.145</ecNumber>
    </recommendedName>
</protein>
<dbReference type="GO" id="GO:0005886">
    <property type="term" value="C:plasma membrane"/>
    <property type="evidence" value="ECO:0007669"/>
    <property type="project" value="UniProtKB-SubCell"/>
</dbReference>
<comment type="subcellular location">
    <subcellularLocation>
        <location evidence="7">Cell membrane</location>
        <topology evidence="7">Multi-pass membrane protein</topology>
    </subcellularLocation>
</comment>
<dbReference type="RefSeq" id="WP_111635271.1">
    <property type="nucleotide sequence ID" value="NZ_QLLR01000024.1"/>
</dbReference>
<name>A0A327SES2_9SPHI</name>
<comment type="function">
    <text evidence="7">Catalyzes the transfer of the diacylglyceryl group from phosphatidylglycerol to the sulfhydryl group of the N-terminal cysteine of a prolipoprotein, the first step in the formation of mature lipoproteins.</text>
</comment>
<sequence length="292" mass="33320">MSIATIIWNPGDSLIDLGFFALKYYSLFFLLAFVFSYIVVKKQFIKYGIDVELMDSLTIYAVLGTLIGARLGHVLFYDFAYFSQHPLEAVLPVTFTPHFRITGFLGLASHGGGIGIMLSLILFSRKFKVKLWFLLDQVALVVPLAGTFIRLGNLMNSEIIGKPTDVSWAFVFLRDDNIPRHPAQLYEAIVYLLIFGFVYLMMKKYPRASGFYFGMVIFLIFCFRIAIEFIKEDQSAFEAGMLLNMGQLLSIPFILTGMVIMYLKRGDEEQTPMKEEEKVLLKQKVVLKTAKR</sequence>
<feature type="transmembrane region" description="Helical" evidence="7">
    <location>
        <begin position="239"/>
        <end position="263"/>
    </location>
</feature>
<feature type="transmembrane region" description="Helical" evidence="7">
    <location>
        <begin position="20"/>
        <end position="40"/>
    </location>
</feature>
<evidence type="ECO:0000256" key="7">
    <source>
        <dbReference type="HAMAP-Rule" id="MF_01147"/>
    </source>
</evidence>
<dbReference type="PANTHER" id="PTHR30589">
    <property type="entry name" value="PROLIPOPROTEIN DIACYLGLYCERYL TRANSFERASE"/>
    <property type="match status" value="1"/>
</dbReference>
<reference evidence="8 9" key="1">
    <citation type="submission" date="2018-06" db="EMBL/GenBank/DDBJ databases">
        <title>Genomic Encyclopedia of Archaeal and Bacterial Type Strains, Phase II (KMG-II): from individual species to whole genera.</title>
        <authorList>
            <person name="Goeker M."/>
        </authorList>
    </citation>
    <scope>NUCLEOTIDE SEQUENCE [LARGE SCALE GENOMIC DNA]</scope>
    <source>
        <strain evidence="8 9">DSM 14825</strain>
    </source>
</reference>
<keyword evidence="4 7" id="KW-0812">Transmembrane</keyword>
<feature type="transmembrane region" description="Helical" evidence="7">
    <location>
        <begin position="183"/>
        <end position="202"/>
    </location>
</feature>
<dbReference type="UniPathway" id="UPA00664"/>
<keyword evidence="2 7" id="KW-1003">Cell membrane</keyword>
<evidence type="ECO:0000256" key="2">
    <source>
        <dbReference type="ARBA" id="ARBA00022475"/>
    </source>
</evidence>
<feature type="transmembrane region" description="Helical" evidence="7">
    <location>
        <begin position="131"/>
        <end position="149"/>
    </location>
</feature>
<dbReference type="Pfam" id="PF01790">
    <property type="entry name" value="LGT"/>
    <property type="match status" value="1"/>
</dbReference>
<evidence type="ECO:0000256" key="5">
    <source>
        <dbReference type="ARBA" id="ARBA00022989"/>
    </source>
</evidence>
<keyword evidence="3 7" id="KW-0808">Transferase</keyword>
<organism evidence="8 9">
    <name type="scientific">Pedobacter cryoconitis</name>
    <dbReference type="NCBI Taxonomy" id="188932"/>
    <lineage>
        <taxon>Bacteria</taxon>
        <taxon>Pseudomonadati</taxon>
        <taxon>Bacteroidota</taxon>
        <taxon>Sphingobacteriia</taxon>
        <taxon>Sphingobacteriales</taxon>
        <taxon>Sphingobacteriaceae</taxon>
        <taxon>Pedobacter</taxon>
    </lineage>
</organism>
<keyword evidence="5 7" id="KW-1133">Transmembrane helix</keyword>
<dbReference type="InterPro" id="IPR001640">
    <property type="entry name" value="Lgt"/>
</dbReference>
<dbReference type="OrthoDB" id="871140at2"/>